<feature type="compositionally biased region" description="Polar residues" evidence="1">
    <location>
        <begin position="28"/>
        <end position="38"/>
    </location>
</feature>
<dbReference type="EMBL" id="JBANAX010000193">
    <property type="protein sequence ID" value="KAL1218958.1"/>
    <property type="molecule type" value="Genomic_DNA"/>
</dbReference>
<keyword evidence="3" id="KW-1185">Reference proteome</keyword>
<organism evidence="2 3">
    <name type="scientific">Cardamine amara subsp. amara</name>
    <dbReference type="NCBI Taxonomy" id="228776"/>
    <lineage>
        <taxon>Eukaryota</taxon>
        <taxon>Viridiplantae</taxon>
        <taxon>Streptophyta</taxon>
        <taxon>Embryophyta</taxon>
        <taxon>Tracheophyta</taxon>
        <taxon>Spermatophyta</taxon>
        <taxon>Magnoliopsida</taxon>
        <taxon>eudicotyledons</taxon>
        <taxon>Gunneridae</taxon>
        <taxon>Pentapetalae</taxon>
        <taxon>rosids</taxon>
        <taxon>malvids</taxon>
        <taxon>Brassicales</taxon>
        <taxon>Brassicaceae</taxon>
        <taxon>Cardamineae</taxon>
        <taxon>Cardamine</taxon>
    </lineage>
</organism>
<accession>A0ABD1BP48</accession>
<sequence>MYPTITTGRRKVDLTSDDVEGVQYLYGPNTNFNGSRTPPATRERDTGASGAASRIDGSRPVLTSLLLLTVGLFLYIV</sequence>
<feature type="region of interest" description="Disordered" evidence="1">
    <location>
        <begin position="27"/>
        <end position="53"/>
    </location>
</feature>
<dbReference type="Proteomes" id="UP001558713">
    <property type="component" value="Unassembled WGS sequence"/>
</dbReference>
<name>A0ABD1BP48_CARAN</name>
<evidence type="ECO:0000313" key="3">
    <source>
        <dbReference type="Proteomes" id="UP001558713"/>
    </source>
</evidence>
<gene>
    <name evidence="2" type="ORF">V5N11_020270</name>
</gene>
<protein>
    <submittedName>
        <fullName evidence="2">Metalloendoproteinase 3-MMP</fullName>
    </submittedName>
</protein>
<comment type="caution">
    <text evidence="2">The sequence shown here is derived from an EMBL/GenBank/DDBJ whole genome shotgun (WGS) entry which is preliminary data.</text>
</comment>
<evidence type="ECO:0000313" key="2">
    <source>
        <dbReference type="EMBL" id="KAL1218958.1"/>
    </source>
</evidence>
<evidence type="ECO:0000256" key="1">
    <source>
        <dbReference type="SAM" id="MobiDB-lite"/>
    </source>
</evidence>
<dbReference type="AlphaFoldDB" id="A0ABD1BP48"/>
<reference evidence="2 3" key="1">
    <citation type="submission" date="2024-04" db="EMBL/GenBank/DDBJ databases">
        <title>Genome assembly C_amara_ONT_v2.</title>
        <authorList>
            <person name="Yant L."/>
            <person name="Moore C."/>
            <person name="Slenker M."/>
        </authorList>
    </citation>
    <scope>NUCLEOTIDE SEQUENCE [LARGE SCALE GENOMIC DNA]</scope>
    <source>
        <tissue evidence="2">Leaf</tissue>
    </source>
</reference>
<proteinExistence type="predicted"/>